<name>A0A9D2G8K7_9FIRM</name>
<proteinExistence type="predicted"/>
<gene>
    <name evidence="1" type="ORF">H9723_05280</name>
</gene>
<comment type="caution">
    <text evidence="1">The sequence shown here is derived from an EMBL/GenBank/DDBJ whole genome shotgun (WGS) entry which is preliminary data.</text>
</comment>
<evidence type="ECO:0000313" key="1">
    <source>
        <dbReference type="EMBL" id="HIZ74643.1"/>
    </source>
</evidence>
<organism evidence="1 2">
    <name type="scientific">Candidatus Mediterraneibacter stercoravium</name>
    <dbReference type="NCBI Taxonomy" id="2838685"/>
    <lineage>
        <taxon>Bacteria</taxon>
        <taxon>Bacillati</taxon>
        <taxon>Bacillota</taxon>
        <taxon>Clostridia</taxon>
        <taxon>Lachnospirales</taxon>
        <taxon>Lachnospiraceae</taxon>
        <taxon>Mediterraneibacter</taxon>
    </lineage>
</organism>
<reference evidence="1" key="2">
    <citation type="submission" date="2021-04" db="EMBL/GenBank/DDBJ databases">
        <authorList>
            <person name="Gilroy R."/>
        </authorList>
    </citation>
    <scope>NUCLEOTIDE SEQUENCE</scope>
    <source>
        <strain evidence="1">CHK196-3914</strain>
    </source>
</reference>
<accession>A0A9D2G8K7</accession>
<dbReference type="AlphaFoldDB" id="A0A9D2G8K7"/>
<sequence length="65" mass="8099">MAELNLKQIIDRLNTEFTEDTWKLIFWYDDNGEFAEDMKDIELENARVYYLKPDNQFYMYKFQIM</sequence>
<protein>
    <submittedName>
        <fullName evidence="1">Uncharacterized protein</fullName>
    </submittedName>
</protein>
<evidence type="ECO:0000313" key="2">
    <source>
        <dbReference type="Proteomes" id="UP000824116"/>
    </source>
</evidence>
<reference evidence="1" key="1">
    <citation type="journal article" date="2021" name="PeerJ">
        <title>Extensive microbial diversity within the chicken gut microbiome revealed by metagenomics and culture.</title>
        <authorList>
            <person name="Gilroy R."/>
            <person name="Ravi A."/>
            <person name="Getino M."/>
            <person name="Pursley I."/>
            <person name="Horton D.L."/>
            <person name="Alikhan N.F."/>
            <person name="Baker D."/>
            <person name="Gharbi K."/>
            <person name="Hall N."/>
            <person name="Watson M."/>
            <person name="Adriaenssens E.M."/>
            <person name="Foster-Nyarko E."/>
            <person name="Jarju S."/>
            <person name="Secka A."/>
            <person name="Antonio M."/>
            <person name="Oren A."/>
            <person name="Chaudhuri R.R."/>
            <person name="La Ragione R."/>
            <person name="Hildebrand F."/>
            <person name="Pallen M.J."/>
        </authorList>
    </citation>
    <scope>NUCLEOTIDE SEQUENCE</scope>
    <source>
        <strain evidence="1">CHK196-3914</strain>
    </source>
</reference>
<dbReference type="EMBL" id="DXAY01000128">
    <property type="protein sequence ID" value="HIZ74643.1"/>
    <property type="molecule type" value="Genomic_DNA"/>
</dbReference>
<dbReference type="Proteomes" id="UP000824116">
    <property type="component" value="Unassembled WGS sequence"/>
</dbReference>